<name>A0A6J3MAT7_9PEZI</name>
<feature type="transmembrane region" description="Helical" evidence="13">
    <location>
        <begin position="318"/>
        <end position="337"/>
    </location>
</feature>
<keyword evidence="10" id="KW-0406">Ion transport</keyword>
<dbReference type="GO" id="GO:0042554">
    <property type="term" value="P:superoxide anion generation"/>
    <property type="evidence" value="ECO:0007669"/>
    <property type="project" value="TreeGrafter"/>
</dbReference>
<feature type="region of interest" description="Disordered" evidence="12">
    <location>
        <begin position="476"/>
        <end position="518"/>
    </location>
</feature>
<dbReference type="GO" id="GO:0006811">
    <property type="term" value="P:monoatomic ion transport"/>
    <property type="evidence" value="ECO:0007669"/>
    <property type="project" value="UniProtKB-KW"/>
</dbReference>
<dbReference type="InterPro" id="IPR017927">
    <property type="entry name" value="FAD-bd_FR_type"/>
</dbReference>
<dbReference type="Pfam" id="PF01794">
    <property type="entry name" value="Ferric_reduct"/>
    <property type="match status" value="1"/>
</dbReference>
<keyword evidence="7" id="KW-0249">Electron transport</keyword>
<keyword evidence="2" id="KW-0285">Flavoprotein</keyword>
<keyword evidence="4" id="KW-0274">FAD</keyword>
<keyword evidence="3 13" id="KW-0812">Transmembrane</keyword>
<keyword evidence="6" id="KW-0521">NADP</keyword>
<evidence type="ECO:0000256" key="10">
    <source>
        <dbReference type="ARBA" id="ARBA00023065"/>
    </source>
</evidence>
<feature type="transmembrane region" description="Helical" evidence="13">
    <location>
        <begin position="163"/>
        <end position="188"/>
    </location>
</feature>
<evidence type="ECO:0000256" key="9">
    <source>
        <dbReference type="ARBA" id="ARBA00023002"/>
    </source>
</evidence>
<dbReference type="Pfam" id="PF08030">
    <property type="entry name" value="NAD_binding_6"/>
    <property type="match status" value="1"/>
</dbReference>
<keyword evidence="8 13" id="KW-1133">Transmembrane helix</keyword>
<dbReference type="Gene3D" id="3.40.50.80">
    <property type="entry name" value="Nucleotide-binding domain of ferredoxin-NADP reductase (FNR) module"/>
    <property type="match status" value="1"/>
</dbReference>
<evidence type="ECO:0000256" key="5">
    <source>
        <dbReference type="ARBA" id="ARBA00022837"/>
    </source>
</evidence>
<keyword evidence="9" id="KW-0560">Oxidoreductase</keyword>
<dbReference type="GeneID" id="54358931"/>
<reference evidence="17" key="3">
    <citation type="submission" date="2025-08" db="UniProtKB">
        <authorList>
            <consortium name="RefSeq"/>
        </authorList>
    </citation>
    <scope>IDENTIFICATION</scope>
    <source>
        <strain evidence="17">CBS 342.82</strain>
    </source>
</reference>
<evidence type="ECO:0008006" key="18">
    <source>
        <dbReference type="Google" id="ProtNLM"/>
    </source>
</evidence>
<feature type="domain" description="EF-hand" evidence="14">
    <location>
        <begin position="7"/>
        <end position="42"/>
    </location>
</feature>
<dbReference type="InterPro" id="IPR011992">
    <property type="entry name" value="EF-hand-dom_pair"/>
</dbReference>
<dbReference type="AlphaFoldDB" id="A0A6J3MAT7"/>
<dbReference type="InterPro" id="IPR013130">
    <property type="entry name" value="Fe3_Rdtase_TM_dom"/>
</dbReference>
<evidence type="ECO:0000256" key="12">
    <source>
        <dbReference type="SAM" id="MobiDB-lite"/>
    </source>
</evidence>
<dbReference type="PROSITE" id="PS51384">
    <property type="entry name" value="FAD_FR"/>
    <property type="match status" value="1"/>
</dbReference>
<evidence type="ECO:0000259" key="14">
    <source>
        <dbReference type="PROSITE" id="PS50222"/>
    </source>
</evidence>
<dbReference type="InterPro" id="IPR002048">
    <property type="entry name" value="EF_hand_dom"/>
</dbReference>
<dbReference type="PANTHER" id="PTHR11972">
    <property type="entry name" value="NADPH OXIDASE"/>
    <property type="match status" value="1"/>
</dbReference>
<dbReference type="RefSeq" id="XP_033460978.1">
    <property type="nucleotide sequence ID" value="XM_033601131.1"/>
</dbReference>
<feature type="transmembrane region" description="Helical" evidence="13">
    <location>
        <begin position="265"/>
        <end position="283"/>
    </location>
</feature>
<dbReference type="Proteomes" id="UP000504637">
    <property type="component" value="Unplaced"/>
</dbReference>
<dbReference type="PROSITE" id="PS00018">
    <property type="entry name" value="EF_HAND_1"/>
    <property type="match status" value="1"/>
</dbReference>
<evidence type="ECO:0000256" key="4">
    <source>
        <dbReference type="ARBA" id="ARBA00022827"/>
    </source>
</evidence>
<gene>
    <name evidence="17" type="ORF">K489DRAFT_316081</name>
</gene>
<evidence type="ECO:0000256" key="3">
    <source>
        <dbReference type="ARBA" id="ARBA00022692"/>
    </source>
</evidence>
<dbReference type="InterPro" id="IPR039261">
    <property type="entry name" value="FNR_nucleotide-bd"/>
</dbReference>
<reference evidence="17" key="2">
    <citation type="submission" date="2020-04" db="EMBL/GenBank/DDBJ databases">
        <authorList>
            <consortium name="NCBI Genome Project"/>
        </authorList>
    </citation>
    <scope>NUCLEOTIDE SEQUENCE</scope>
    <source>
        <strain evidence="17">CBS 342.82</strain>
    </source>
</reference>
<dbReference type="Pfam" id="PF08022">
    <property type="entry name" value="FAD_binding_8"/>
    <property type="match status" value="1"/>
</dbReference>
<keyword evidence="5" id="KW-0106">Calcium</keyword>
<dbReference type="GO" id="GO:0016175">
    <property type="term" value="F:superoxide-generating NAD(P)H oxidase activity"/>
    <property type="evidence" value="ECO:0007669"/>
    <property type="project" value="TreeGrafter"/>
</dbReference>
<keyword evidence="16" id="KW-1185">Reference proteome</keyword>
<dbReference type="InterPro" id="IPR018247">
    <property type="entry name" value="EF_Hand_1_Ca_BS"/>
</dbReference>
<keyword evidence="11 13" id="KW-0472">Membrane</keyword>
<dbReference type="CDD" id="cd06186">
    <property type="entry name" value="NOX_Duox_like_FAD_NADP"/>
    <property type="match status" value="1"/>
</dbReference>
<evidence type="ECO:0000256" key="13">
    <source>
        <dbReference type="SAM" id="Phobius"/>
    </source>
</evidence>
<dbReference type="GO" id="GO:0005509">
    <property type="term" value="F:calcium ion binding"/>
    <property type="evidence" value="ECO:0007669"/>
    <property type="project" value="InterPro"/>
</dbReference>
<dbReference type="InterPro" id="IPR013121">
    <property type="entry name" value="Fe_red_NAD-bd_6"/>
</dbReference>
<reference evidence="17" key="1">
    <citation type="submission" date="2020-01" db="EMBL/GenBank/DDBJ databases">
        <authorList>
            <consortium name="DOE Joint Genome Institute"/>
            <person name="Haridas S."/>
            <person name="Albert R."/>
            <person name="Binder M."/>
            <person name="Bloem J."/>
            <person name="Labutti K."/>
            <person name="Salamov A."/>
            <person name="Andreopoulos B."/>
            <person name="Baker S.E."/>
            <person name="Barry K."/>
            <person name="Bills G."/>
            <person name="Bluhm B.H."/>
            <person name="Cannon C."/>
            <person name="Castanera R."/>
            <person name="Culley D.E."/>
            <person name="Daum C."/>
            <person name="Ezra D."/>
            <person name="Gonzalez J.B."/>
            <person name="Henrissat B."/>
            <person name="Kuo A."/>
            <person name="Liang C."/>
            <person name="Lipzen A."/>
            <person name="Lutzoni F."/>
            <person name="Magnuson J."/>
            <person name="Mondo S."/>
            <person name="Nolan M."/>
            <person name="Ohm R."/>
            <person name="Pangilinan J."/>
            <person name="Park H.-J."/>
            <person name="Ramirez L."/>
            <person name="Alfaro M."/>
            <person name="Sun H."/>
            <person name="Tritt A."/>
            <person name="Yoshinaga Y."/>
            <person name="Zwiers L.-H."/>
            <person name="Turgeon B.G."/>
            <person name="Goodwin S.B."/>
            <person name="Spatafora J.W."/>
            <person name="Crous P.W."/>
            <person name="Grigoriev I.V."/>
        </authorList>
    </citation>
    <scope>NUCLEOTIDE SEQUENCE</scope>
    <source>
        <strain evidence="17">CBS 342.82</strain>
    </source>
</reference>
<evidence type="ECO:0000313" key="16">
    <source>
        <dbReference type="Proteomes" id="UP000504637"/>
    </source>
</evidence>
<feature type="transmembrane region" description="Helical" evidence="13">
    <location>
        <begin position="209"/>
        <end position="230"/>
    </location>
</feature>
<evidence type="ECO:0000256" key="1">
    <source>
        <dbReference type="ARBA" id="ARBA00004141"/>
    </source>
</evidence>
<feature type="transmembrane region" description="Helical" evidence="13">
    <location>
        <begin position="124"/>
        <end position="143"/>
    </location>
</feature>
<evidence type="ECO:0000256" key="11">
    <source>
        <dbReference type="ARBA" id="ARBA00023136"/>
    </source>
</evidence>
<dbReference type="SUPFAM" id="SSF47473">
    <property type="entry name" value="EF-hand"/>
    <property type="match status" value="1"/>
</dbReference>
<feature type="compositionally biased region" description="Polar residues" evidence="12">
    <location>
        <begin position="498"/>
        <end position="517"/>
    </location>
</feature>
<keyword evidence="10" id="KW-0813">Transport</keyword>
<evidence type="ECO:0000256" key="7">
    <source>
        <dbReference type="ARBA" id="ARBA00022982"/>
    </source>
</evidence>
<evidence type="ECO:0000256" key="8">
    <source>
        <dbReference type="ARBA" id="ARBA00022989"/>
    </source>
</evidence>
<dbReference type="GO" id="GO:0043020">
    <property type="term" value="C:NADPH oxidase complex"/>
    <property type="evidence" value="ECO:0007669"/>
    <property type="project" value="TreeGrafter"/>
</dbReference>
<proteinExistence type="predicted"/>
<dbReference type="GO" id="GO:0006952">
    <property type="term" value="P:defense response"/>
    <property type="evidence" value="ECO:0007669"/>
    <property type="project" value="TreeGrafter"/>
</dbReference>
<dbReference type="InterPro" id="IPR013112">
    <property type="entry name" value="FAD-bd_8"/>
</dbReference>
<dbReference type="PROSITE" id="PS50222">
    <property type="entry name" value="EF_HAND_2"/>
    <property type="match status" value="1"/>
</dbReference>
<feature type="domain" description="FAD-binding FR-type" evidence="15">
    <location>
        <begin position="339"/>
        <end position="443"/>
    </location>
</feature>
<dbReference type="SUPFAM" id="SSF52343">
    <property type="entry name" value="Ferredoxin reductase-like, C-terminal NADP-linked domain"/>
    <property type="match status" value="1"/>
</dbReference>
<dbReference type="PANTHER" id="PTHR11972:SF153">
    <property type="entry name" value="SUPEROXIDE-GENERATING NADPH OXIDASE HEAVY CHAIN SUBUNIT A"/>
    <property type="match status" value="1"/>
</dbReference>
<evidence type="ECO:0000259" key="15">
    <source>
        <dbReference type="PROSITE" id="PS51384"/>
    </source>
</evidence>
<dbReference type="Gene3D" id="2.40.30.10">
    <property type="entry name" value="Translation factors"/>
    <property type="match status" value="1"/>
</dbReference>
<dbReference type="InterPro" id="IPR017938">
    <property type="entry name" value="Riboflavin_synthase-like_b-brl"/>
</dbReference>
<evidence type="ECO:0000256" key="6">
    <source>
        <dbReference type="ARBA" id="ARBA00022857"/>
    </source>
</evidence>
<sequence length="690" mass="78003">MVGIPHLTPAEVDEFVAHFDLDGDGCITYDELQQKLESSYDTLQPETNHNQPHLDARRNVQRDLLRSIMGGESHRIPVDEFKKIVANWEIPSLVPDRLAAQVEDDYLKRVGWGRRLRAMWKVNGLNYIFSMIVISLQIGLGVWECVKFSTSPKYQSAFGWGVGLGKACAGALYPTIFFMLLSMSRWASAWMRRSRYLCRVVNWDVSQSFHIKMAVTAIGLGTLHAIGHMAGTFVYGSKPDRQPAVAAAIGANFVPMTYSNYLRLVPGWTGLAALGLFYIMALMSMPFVRKRSYELFQFSHLLMYPIMGLLIAHGTSALLNAPALGFLIILPTTLIFFERLVRTFQGLQKIPASLKILDHEAVVVTIEMPKLRFWRYDAGQYVFLQVPRISFWQWHPFTITSCVGRKLTLHIKTDGNWTSQLRGIGESLDFVGIDGPFGAPAQRFYEFDQSIIVGAGIGITPFAGILNDIQNRERAHWKNTRRKASRAGSPSSHREAKNNPTTSRQPSITPLASSPSDNPDAWQSYALDTYRRVDFHWIVRDQSHLHWFASLLNRISSAPGDASSSCSSHLDIRLNYHLTTKRKDLPTHVFHALLEKTHRTTPLHPLSPLTGLIAPTHFGRPDFEIILNDHYAEMMALFARDPKRKRRVGVFFCGAPILGRILVDLCHQMTLRGREDGSLVEYHSLVEVFN</sequence>
<dbReference type="Gene3D" id="1.10.238.10">
    <property type="entry name" value="EF-hand"/>
    <property type="match status" value="1"/>
</dbReference>
<comment type="subcellular location">
    <subcellularLocation>
        <location evidence="1">Membrane</location>
        <topology evidence="1">Multi-pass membrane protein</topology>
    </subcellularLocation>
</comment>
<accession>A0A6J3MAT7</accession>
<organism evidence="17">
    <name type="scientific">Dissoconium aciculare CBS 342.82</name>
    <dbReference type="NCBI Taxonomy" id="1314786"/>
    <lineage>
        <taxon>Eukaryota</taxon>
        <taxon>Fungi</taxon>
        <taxon>Dikarya</taxon>
        <taxon>Ascomycota</taxon>
        <taxon>Pezizomycotina</taxon>
        <taxon>Dothideomycetes</taxon>
        <taxon>Dothideomycetidae</taxon>
        <taxon>Mycosphaerellales</taxon>
        <taxon>Dissoconiaceae</taxon>
        <taxon>Dissoconium</taxon>
    </lineage>
</organism>
<evidence type="ECO:0000256" key="2">
    <source>
        <dbReference type="ARBA" id="ARBA00022630"/>
    </source>
</evidence>
<dbReference type="SUPFAM" id="SSF63380">
    <property type="entry name" value="Riboflavin synthase domain-like"/>
    <property type="match status" value="1"/>
</dbReference>
<dbReference type="OrthoDB" id="167398at2759"/>
<evidence type="ECO:0000313" key="17">
    <source>
        <dbReference type="RefSeq" id="XP_033460978.1"/>
    </source>
</evidence>
<protein>
    <recommendedName>
        <fullName evidence="18">FAD-binding FR-type domain-containing protein</fullName>
    </recommendedName>
</protein>
<dbReference type="InterPro" id="IPR050369">
    <property type="entry name" value="RBOH/FRE"/>
</dbReference>